<accession>A0A8S5V475</accession>
<organism evidence="1">
    <name type="scientific">Siphoviridae sp. ctNHg2</name>
    <dbReference type="NCBI Taxonomy" id="2825467"/>
    <lineage>
        <taxon>Viruses</taxon>
        <taxon>Duplodnaviria</taxon>
        <taxon>Heunggongvirae</taxon>
        <taxon>Uroviricota</taxon>
        <taxon>Caudoviricetes</taxon>
    </lineage>
</organism>
<dbReference type="EMBL" id="BK016194">
    <property type="protein sequence ID" value="DAG01545.1"/>
    <property type="molecule type" value="Genomic_DNA"/>
</dbReference>
<proteinExistence type="predicted"/>
<reference evidence="1" key="1">
    <citation type="journal article" date="2021" name="Proc. Natl. Acad. Sci. U.S.A.">
        <title>A Catalog of Tens of Thousands of Viruses from Human Metagenomes Reveals Hidden Associations with Chronic Diseases.</title>
        <authorList>
            <person name="Tisza M.J."/>
            <person name="Buck C.B."/>
        </authorList>
    </citation>
    <scope>NUCLEOTIDE SEQUENCE</scope>
    <source>
        <strain evidence="1">CtNHg2</strain>
    </source>
</reference>
<protein>
    <submittedName>
        <fullName evidence="1">Uncharacterized protein</fullName>
    </submittedName>
</protein>
<evidence type="ECO:0000313" key="1">
    <source>
        <dbReference type="EMBL" id="DAG01545.1"/>
    </source>
</evidence>
<sequence length="78" mass="9030">MSLLSSFKSDFNRKISVRKQKSNTLPNGEVIKERTKDQENIPCLIMLNDAKYNQTLGIASRPNQMEYLKASHTIRLEF</sequence>
<name>A0A8S5V475_9CAUD</name>